<reference evidence="2" key="1">
    <citation type="journal article" date="2021" name="bioRxiv">
        <title>Whole Genome Assembly and Annotation of Northern Wild Rice, Zizania palustris L., Supports a Whole Genome Duplication in the Zizania Genus.</title>
        <authorList>
            <person name="Haas M."/>
            <person name="Kono T."/>
            <person name="Macchietto M."/>
            <person name="Millas R."/>
            <person name="McGilp L."/>
            <person name="Shao M."/>
            <person name="Duquette J."/>
            <person name="Hirsch C.N."/>
            <person name="Kimball J."/>
        </authorList>
    </citation>
    <scope>NUCLEOTIDE SEQUENCE</scope>
    <source>
        <tissue evidence="2">Fresh leaf tissue</tissue>
    </source>
</reference>
<dbReference type="AlphaFoldDB" id="A0A8J6BHK3"/>
<evidence type="ECO:0000313" key="3">
    <source>
        <dbReference type="Proteomes" id="UP000729402"/>
    </source>
</evidence>
<dbReference type="EMBL" id="JAAALK010000082">
    <property type="protein sequence ID" value="KAG8087314.1"/>
    <property type="molecule type" value="Genomic_DNA"/>
</dbReference>
<proteinExistence type="predicted"/>
<evidence type="ECO:0000313" key="2">
    <source>
        <dbReference type="EMBL" id="KAG8087314.1"/>
    </source>
</evidence>
<accession>A0A8J6BHK3</accession>
<gene>
    <name evidence="2" type="ORF">GUJ93_ZPchr0010g10092</name>
</gene>
<sequence>MQGGSVAPWNLQSGDHMTTGPGPATATHLPPAILALTCPPRAPCRDRHASPRLVSACTAPHRAVEPSVYRYARKEEDDAV</sequence>
<comment type="caution">
    <text evidence="2">The sequence shown here is derived from an EMBL/GenBank/DDBJ whole genome shotgun (WGS) entry which is preliminary data.</text>
</comment>
<evidence type="ECO:0000256" key="1">
    <source>
        <dbReference type="SAM" id="MobiDB-lite"/>
    </source>
</evidence>
<dbReference type="Proteomes" id="UP000729402">
    <property type="component" value="Unassembled WGS sequence"/>
</dbReference>
<organism evidence="2 3">
    <name type="scientific">Zizania palustris</name>
    <name type="common">Northern wild rice</name>
    <dbReference type="NCBI Taxonomy" id="103762"/>
    <lineage>
        <taxon>Eukaryota</taxon>
        <taxon>Viridiplantae</taxon>
        <taxon>Streptophyta</taxon>
        <taxon>Embryophyta</taxon>
        <taxon>Tracheophyta</taxon>
        <taxon>Spermatophyta</taxon>
        <taxon>Magnoliopsida</taxon>
        <taxon>Liliopsida</taxon>
        <taxon>Poales</taxon>
        <taxon>Poaceae</taxon>
        <taxon>BOP clade</taxon>
        <taxon>Oryzoideae</taxon>
        <taxon>Oryzeae</taxon>
        <taxon>Zizaniinae</taxon>
        <taxon>Zizania</taxon>
    </lineage>
</organism>
<keyword evidence="3" id="KW-1185">Reference proteome</keyword>
<protein>
    <submittedName>
        <fullName evidence="2">Uncharacterized protein</fullName>
    </submittedName>
</protein>
<reference evidence="2" key="2">
    <citation type="submission" date="2021-02" db="EMBL/GenBank/DDBJ databases">
        <authorList>
            <person name="Kimball J.A."/>
            <person name="Haas M.W."/>
            <person name="Macchietto M."/>
            <person name="Kono T."/>
            <person name="Duquette J."/>
            <person name="Shao M."/>
        </authorList>
    </citation>
    <scope>NUCLEOTIDE SEQUENCE</scope>
    <source>
        <tissue evidence="2">Fresh leaf tissue</tissue>
    </source>
</reference>
<feature type="region of interest" description="Disordered" evidence="1">
    <location>
        <begin position="1"/>
        <end position="28"/>
    </location>
</feature>
<name>A0A8J6BHK3_ZIZPA</name>